<accession>A0ACC0CKX8</accession>
<comment type="caution">
    <text evidence="1">The sequence shown here is derived from an EMBL/GenBank/DDBJ whole genome shotgun (WGS) entry which is preliminary data.</text>
</comment>
<evidence type="ECO:0000313" key="2">
    <source>
        <dbReference type="Proteomes" id="UP001497680"/>
    </source>
</evidence>
<sequence length="367" mass="40648">MQLWQDAENAKKEAEEVFKKKALDEAKIKAEEAMKKNLGKDQAPIRFKDAVGRKFSFPFHLCKTWMGMEELIKQAFIHVEAIGPHVQAGHYDLIGPNGEIILPQVWEKVIEPDWAITMTMWPMDRPPAPQGPIPRPRPPGMRFPPGARQPMGRAGGYVQPPPPPPPPAPGPQEPQPVTIFAAPSKPAKKSNKNTGVLQWLSTGRRPKGNRKKEPHVNVDDSKSGLLPVRRSGIKVRGPRSTTGISSVSSAASDDSKADSVNDQSESVSSVEEEELGARQEARQKELIIVCKSSSPSSKHFPAIRRQTIPFLEKSIEAPRRLEISSARVYSEGPLMFQSSLELIRRPKATPPTQMSAAQSERPQLTWL</sequence>
<dbReference type="EMBL" id="MU394412">
    <property type="protein sequence ID" value="KAI6080997.1"/>
    <property type="molecule type" value="Genomic_DNA"/>
</dbReference>
<proteinExistence type="predicted"/>
<gene>
    <name evidence="1" type="ORF">F4821DRAFT_40104</name>
</gene>
<keyword evidence="2" id="KW-1185">Reference proteome</keyword>
<protein>
    <submittedName>
        <fullName evidence="1">Uncharacterized protein</fullName>
    </submittedName>
</protein>
<reference evidence="1 2" key="1">
    <citation type="journal article" date="2022" name="New Phytol.">
        <title>Ecological generalism drives hyperdiversity of secondary metabolite gene clusters in xylarialean endophytes.</title>
        <authorList>
            <person name="Franco M.E.E."/>
            <person name="Wisecaver J.H."/>
            <person name="Arnold A.E."/>
            <person name="Ju Y.M."/>
            <person name="Slot J.C."/>
            <person name="Ahrendt S."/>
            <person name="Moore L.P."/>
            <person name="Eastman K.E."/>
            <person name="Scott K."/>
            <person name="Konkel Z."/>
            <person name="Mondo S.J."/>
            <person name="Kuo A."/>
            <person name="Hayes R.D."/>
            <person name="Haridas S."/>
            <person name="Andreopoulos B."/>
            <person name="Riley R."/>
            <person name="LaButti K."/>
            <person name="Pangilinan J."/>
            <person name="Lipzen A."/>
            <person name="Amirebrahimi M."/>
            <person name="Yan J."/>
            <person name="Adam C."/>
            <person name="Keymanesh K."/>
            <person name="Ng V."/>
            <person name="Louie K."/>
            <person name="Northen T."/>
            <person name="Drula E."/>
            <person name="Henrissat B."/>
            <person name="Hsieh H.M."/>
            <person name="Youens-Clark K."/>
            <person name="Lutzoni F."/>
            <person name="Miadlikowska J."/>
            <person name="Eastwood D.C."/>
            <person name="Hamelin R.C."/>
            <person name="Grigoriev I.V."/>
            <person name="U'Ren J.M."/>
        </authorList>
    </citation>
    <scope>NUCLEOTIDE SEQUENCE [LARGE SCALE GENOMIC DNA]</scope>
    <source>
        <strain evidence="1 2">ER1909</strain>
    </source>
</reference>
<evidence type="ECO:0000313" key="1">
    <source>
        <dbReference type="EMBL" id="KAI6080997.1"/>
    </source>
</evidence>
<name>A0ACC0CKX8_9PEZI</name>
<dbReference type="Proteomes" id="UP001497680">
    <property type="component" value="Unassembled WGS sequence"/>
</dbReference>
<organism evidence="1 2">
    <name type="scientific">Hypoxylon rubiginosum</name>
    <dbReference type="NCBI Taxonomy" id="110542"/>
    <lineage>
        <taxon>Eukaryota</taxon>
        <taxon>Fungi</taxon>
        <taxon>Dikarya</taxon>
        <taxon>Ascomycota</taxon>
        <taxon>Pezizomycotina</taxon>
        <taxon>Sordariomycetes</taxon>
        <taxon>Xylariomycetidae</taxon>
        <taxon>Xylariales</taxon>
        <taxon>Hypoxylaceae</taxon>
        <taxon>Hypoxylon</taxon>
    </lineage>
</organism>